<evidence type="ECO:0000313" key="2">
    <source>
        <dbReference type="Proteomes" id="UP001227268"/>
    </source>
</evidence>
<keyword evidence="2" id="KW-1185">Reference proteome</keyword>
<reference evidence="1" key="1">
    <citation type="submission" date="2023-04" db="EMBL/GenBank/DDBJ databases">
        <title>Draft Genome sequencing of Naganishia species isolated from polar environments using Oxford Nanopore Technology.</title>
        <authorList>
            <person name="Leo P."/>
            <person name="Venkateswaran K."/>
        </authorList>
    </citation>
    <scope>NUCLEOTIDE SEQUENCE</scope>
    <source>
        <strain evidence="1">MNA-CCFEE 5423</strain>
    </source>
</reference>
<dbReference type="Proteomes" id="UP001227268">
    <property type="component" value="Unassembled WGS sequence"/>
</dbReference>
<comment type="caution">
    <text evidence="1">The sequence shown here is derived from an EMBL/GenBank/DDBJ whole genome shotgun (WGS) entry which is preliminary data.</text>
</comment>
<accession>A0ACC2VYS6</accession>
<dbReference type="EMBL" id="JASBWT010000005">
    <property type="protein sequence ID" value="KAJ9104482.1"/>
    <property type="molecule type" value="Genomic_DNA"/>
</dbReference>
<proteinExistence type="predicted"/>
<sequence length="335" mass="35452">MLVLIPASALVTSHIGYNAFLPHLSSIRMRTSHLFAFGSNPFGKACPGVTEIIVQNPVDILPALVEGKEEDIDGIEAIQGAWDKTLIKLRQSYKQQNQEDTAAVPLSADDVEEFMSVGIVRGLLQEAGLHRPSSPTILESGSICAIAPEDNRQGQARVGCIWSETLAGLAADARSYWKPLPGPPGTTYTVATGLSHAVLLSTGKSGLDQVLGIGDNRYGAALPKSTECRHPPSHLSEPVPIESLCGIAIAGISAGGSRSAAWSHEGEAWIWGQGLDGVELVQIPPSQSRSGGSEKRAEDADFDIASIALGDKYEFVLTTSGSVWVRGDSQSFSIL</sequence>
<gene>
    <name evidence="1" type="ORF">QFC21_001978</name>
</gene>
<name>A0ACC2VYS6_9TREE</name>
<protein>
    <submittedName>
        <fullName evidence="1">Uncharacterized protein</fullName>
    </submittedName>
</protein>
<organism evidence="1 2">
    <name type="scientific">Naganishia friedmannii</name>
    <dbReference type="NCBI Taxonomy" id="89922"/>
    <lineage>
        <taxon>Eukaryota</taxon>
        <taxon>Fungi</taxon>
        <taxon>Dikarya</taxon>
        <taxon>Basidiomycota</taxon>
        <taxon>Agaricomycotina</taxon>
        <taxon>Tremellomycetes</taxon>
        <taxon>Filobasidiales</taxon>
        <taxon>Filobasidiaceae</taxon>
        <taxon>Naganishia</taxon>
    </lineage>
</organism>
<evidence type="ECO:0000313" key="1">
    <source>
        <dbReference type="EMBL" id="KAJ9104482.1"/>
    </source>
</evidence>